<proteinExistence type="predicted"/>
<reference evidence="2 3" key="1">
    <citation type="journal article" date="2014" name="Agronomy (Basel)">
        <title>A Draft Genome Sequence for Ensete ventricosum, the Drought-Tolerant Tree Against Hunger.</title>
        <authorList>
            <person name="Harrison J."/>
            <person name="Moore K.A."/>
            <person name="Paszkiewicz K."/>
            <person name="Jones T."/>
            <person name="Grant M."/>
            <person name="Ambacheew D."/>
            <person name="Muzemil S."/>
            <person name="Studholme D.J."/>
        </authorList>
    </citation>
    <scope>NUCLEOTIDE SEQUENCE [LARGE SCALE GENOMIC DNA]</scope>
</reference>
<dbReference type="Proteomes" id="UP000287651">
    <property type="component" value="Unassembled WGS sequence"/>
</dbReference>
<accession>A0A426XXL1</accession>
<feature type="non-terminal residue" evidence="2">
    <location>
        <position position="1"/>
    </location>
</feature>
<comment type="caution">
    <text evidence="2">The sequence shown here is derived from an EMBL/GenBank/DDBJ whole genome shotgun (WGS) entry which is preliminary data.</text>
</comment>
<name>A0A426XXL1_ENSVE</name>
<feature type="region of interest" description="Disordered" evidence="1">
    <location>
        <begin position="1"/>
        <end position="22"/>
    </location>
</feature>
<dbReference type="AlphaFoldDB" id="A0A426XXL1"/>
<dbReference type="EMBL" id="AMZH03016737">
    <property type="protein sequence ID" value="RRT44041.1"/>
    <property type="molecule type" value="Genomic_DNA"/>
</dbReference>
<protein>
    <submittedName>
        <fullName evidence="2">Uncharacterized protein</fullName>
    </submittedName>
</protein>
<sequence>CGLVAGDSPLRAGRSRPLQGAWPQPVAPLQGALAAIGRPCKGAGHGHARLPLTRASFAAKT</sequence>
<evidence type="ECO:0000313" key="2">
    <source>
        <dbReference type="EMBL" id="RRT44041.1"/>
    </source>
</evidence>
<gene>
    <name evidence="2" type="ORF">B296_00010918</name>
</gene>
<evidence type="ECO:0000256" key="1">
    <source>
        <dbReference type="SAM" id="MobiDB-lite"/>
    </source>
</evidence>
<evidence type="ECO:0000313" key="3">
    <source>
        <dbReference type="Proteomes" id="UP000287651"/>
    </source>
</evidence>
<organism evidence="2 3">
    <name type="scientific">Ensete ventricosum</name>
    <name type="common">Abyssinian banana</name>
    <name type="synonym">Musa ensete</name>
    <dbReference type="NCBI Taxonomy" id="4639"/>
    <lineage>
        <taxon>Eukaryota</taxon>
        <taxon>Viridiplantae</taxon>
        <taxon>Streptophyta</taxon>
        <taxon>Embryophyta</taxon>
        <taxon>Tracheophyta</taxon>
        <taxon>Spermatophyta</taxon>
        <taxon>Magnoliopsida</taxon>
        <taxon>Liliopsida</taxon>
        <taxon>Zingiberales</taxon>
        <taxon>Musaceae</taxon>
        <taxon>Ensete</taxon>
    </lineage>
</organism>